<proteinExistence type="predicted"/>
<dbReference type="OrthoDB" id="5243842at2"/>
<dbReference type="InterPro" id="IPR045443">
    <property type="entry name" value="DUF6504"/>
</dbReference>
<dbReference type="Proteomes" id="UP000319516">
    <property type="component" value="Unassembled WGS sequence"/>
</dbReference>
<gene>
    <name evidence="2" type="ORF">FB467_1763</name>
</gene>
<dbReference type="AlphaFoldDB" id="A0A542YRD7"/>
<evidence type="ECO:0000313" key="3">
    <source>
        <dbReference type="Proteomes" id="UP000319516"/>
    </source>
</evidence>
<evidence type="ECO:0000313" key="2">
    <source>
        <dbReference type="EMBL" id="TQL50650.1"/>
    </source>
</evidence>
<dbReference type="RefSeq" id="WP_141784756.1">
    <property type="nucleotide sequence ID" value="NZ_BAAAIK010000002.1"/>
</dbReference>
<comment type="caution">
    <text evidence="2">The sequence shown here is derived from an EMBL/GenBank/DDBJ whole genome shotgun (WGS) entry which is preliminary data.</text>
</comment>
<organism evidence="2 3">
    <name type="scientific">Ornithinicoccus hortensis</name>
    <dbReference type="NCBI Taxonomy" id="82346"/>
    <lineage>
        <taxon>Bacteria</taxon>
        <taxon>Bacillati</taxon>
        <taxon>Actinomycetota</taxon>
        <taxon>Actinomycetes</taxon>
        <taxon>Micrococcales</taxon>
        <taxon>Intrasporangiaceae</taxon>
        <taxon>Ornithinicoccus</taxon>
    </lineage>
</organism>
<evidence type="ECO:0000259" key="1">
    <source>
        <dbReference type="Pfam" id="PF20114"/>
    </source>
</evidence>
<keyword evidence="3" id="KW-1185">Reference proteome</keyword>
<name>A0A542YRD7_9MICO</name>
<dbReference type="Pfam" id="PF20114">
    <property type="entry name" value="DUF6504"/>
    <property type="match status" value="1"/>
</dbReference>
<feature type="domain" description="DUF6504" evidence="1">
    <location>
        <begin position="1"/>
        <end position="109"/>
    </location>
</feature>
<reference evidence="2 3" key="1">
    <citation type="submission" date="2019-06" db="EMBL/GenBank/DDBJ databases">
        <title>Sequencing the genomes of 1000 actinobacteria strains.</title>
        <authorList>
            <person name="Klenk H.-P."/>
        </authorList>
    </citation>
    <scope>NUCLEOTIDE SEQUENCE [LARGE SCALE GENOMIC DNA]</scope>
    <source>
        <strain evidence="2 3">DSM 12335</strain>
    </source>
</reference>
<protein>
    <recommendedName>
        <fullName evidence="1">DUF6504 domain-containing protein</fullName>
    </recommendedName>
</protein>
<accession>A0A542YRD7</accession>
<sequence>MSRRYSEQVEVRMGEPMTGPLEGAVGRFGTVPTAFIWRGRLHVVTAVLGHWTQRLPWWRGAWSEGAGTEVQTELEQDVWRVEASAGRLLGAGVYDLTRGEQWRLLRVAD</sequence>
<dbReference type="EMBL" id="VFOP01000001">
    <property type="protein sequence ID" value="TQL50650.1"/>
    <property type="molecule type" value="Genomic_DNA"/>
</dbReference>